<dbReference type="InterPro" id="IPR016155">
    <property type="entry name" value="Mopterin_synth/thiamin_S_b"/>
</dbReference>
<dbReference type="InterPro" id="IPR012675">
    <property type="entry name" value="Beta-grasp_dom_sf"/>
</dbReference>
<proteinExistence type="predicted"/>
<accession>A0ABP8RC02</accession>
<dbReference type="EMBL" id="BAABGF010000009">
    <property type="protein sequence ID" value="GAA4534448.1"/>
    <property type="molecule type" value="Genomic_DNA"/>
</dbReference>
<dbReference type="Gene3D" id="3.10.20.30">
    <property type="match status" value="1"/>
</dbReference>
<dbReference type="SUPFAM" id="SSF54285">
    <property type="entry name" value="MoaD/ThiS"/>
    <property type="match status" value="1"/>
</dbReference>
<dbReference type="InterPro" id="IPR010035">
    <property type="entry name" value="Thi_S"/>
</dbReference>
<evidence type="ECO:0000313" key="1">
    <source>
        <dbReference type="EMBL" id="GAA4534448.1"/>
    </source>
</evidence>
<dbReference type="PANTHER" id="PTHR34472">
    <property type="entry name" value="SULFUR CARRIER PROTEIN THIS"/>
    <property type="match status" value="1"/>
</dbReference>
<keyword evidence="2" id="KW-1185">Reference proteome</keyword>
<dbReference type="InterPro" id="IPR003749">
    <property type="entry name" value="ThiS/MoaD-like"/>
</dbReference>
<dbReference type="Proteomes" id="UP001501417">
    <property type="component" value="Unassembled WGS sequence"/>
</dbReference>
<dbReference type="NCBIfam" id="TIGR01683">
    <property type="entry name" value="thiS"/>
    <property type="match status" value="1"/>
</dbReference>
<comment type="caution">
    <text evidence="1">The sequence shown here is derived from an EMBL/GenBank/DDBJ whole genome shotgun (WGS) entry which is preliminary data.</text>
</comment>
<dbReference type="PANTHER" id="PTHR34472:SF1">
    <property type="entry name" value="SULFUR CARRIER PROTEIN THIS"/>
    <property type="match status" value="1"/>
</dbReference>
<dbReference type="RefSeq" id="WP_264046694.1">
    <property type="nucleotide sequence ID" value="NZ_BAABGF010000009.1"/>
</dbReference>
<gene>
    <name evidence="1" type="primary">thiS</name>
    <name evidence="1" type="ORF">GCM10023161_06560</name>
</gene>
<reference evidence="2" key="1">
    <citation type="journal article" date="2019" name="Int. J. Syst. Evol. Microbiol.">
        <title>The Global Catalogue of Microorganisms (GCM) 10K type strain sequencing project: providing services to taxonomists for standard genome sequencing and annotation.</title>
        <authorList>
            <consortium name="The Broad Institute Genomics Platform"/>
            <consortium name="The Broad Institute Genome Sequencing Center for Infectious Disease"/>
            <person name="Wu L."/>
            <person name="Ma J."/>
        </authorList>
    </citation>
    <scope>NUCLEOTIDE SEQUENCE [LARGE SCALE GENOMIC DNA]</scope>
    <source>
        <strain evidence="2">JCM 17782</strain>
    </source>
</reference>
<organism evidence="1 2">
    <name type="scientific">Mycobacterium paraffinicum</name>
    <dbReference type="NCBI Taxonomy" id="53378"/>
    <lineage>
        <taxon>Bacteria</taxon>
        <taxon>Bacillati</taxon>
        <taxon>Actinomycetota</taxon>
        <taxon>Actinomycetes</taxon>
        <taxon>Mycobacteriales</taxon>
        <taxon>Mycobacteriaceae</taxon>
        <taxon>Mycobacterium</taxon>
    </lineage>
</organism>
<dbReference type="Pfam" id="PF02597">
    <property type="entry name" value="ThiS"/>
    <property type="match status" value="1"/>
</dbReference>
<dbReference type="CDD" id="cd00565">
    <property type="entry name" value="Ubl_ThiS"/>
    <property type="match status" value="1"/>
</dbReference>
<protein>
    <submittedName>
        <fullName evidence="1">Sulfur carrier protein ThiS</fullName>
    </submittedName>
</protein>
<name>A0ABP8RC02_9MYCO</name>
<sequence>MIVVVNDQQVDVDEQTTVAALLQSLGYPDRGVAVAMGDAVLPRSNWTTKLSGFSGPVRLEVVTAVQGG</sequence>
<evidence type="ECO:0000313" key="2">
    <source>
        <dbReference type="Proteomes" id="UP001501417"/>
    </source>
</evidence>